<dbReference type="Proteomes" id="UP000732105">
    <property type="component" value="Unassembled WGS sequence"/>
</dbReference>
<accession>A0ABX1WUM9</accession>
<dbReference type="InterPro" id="IPR006977">
    <property type="entry name" value="Yip1_dom"/>
</dbReference>
<evidence type="ECO:0000259" key="6">
    <source>
        <dbReference type="Pfam" id="PF04893"/>
    </source>
</evidence>
<evidence type="ECO:0000256" key="2">
    <source>
        <dbReference type="ARBA" id="ARBA00022692"/>
    </source>
</evidence>
<feature type="domain" description="Yip1" evidence="6">
    <location>
        <begin position="7"/>
        <end position="187"/>
    </location>
</feature>
<evidence type="ECO:0000256" key="4">
    <source>
        <dbReference type="ARBA" id="ARBA00023136"/>
    </source>
</evidence>
<keyword evidence="4 5" id="KW-0472">Membrane</keyword>
<sequence>MRTFLNILFKTSTTFDDLDDQFEDNLEANANLLFMLVGMVSGIDLFFKDHQYFKEYPIIIVALGFILVSAGFSLVIGRYLTTYILYAIGKLIKGKSKIIDMRVVAAYSAIPILLKLPVILYFGFTGNILVTGSISYWILSSFYLVLWVWTLKIMLQGVMKFQEFGFVKGIINISPFLLLGIMTFLLI</sequence>
<keyword evidence="2 5" id="KW-0812">Transmembrane</keyword>
<keyword evidence="3 5" id="KW-1133">Transmembrane helix</keyword>
<dbReference type="Pfam" id="PF04893">
    <property type="entry name" value="Yip1"/>
    <property type="match status" value="1"/>
</dbReference>
<feature type="transmembrane region" description="Helical" evidence="5">
    <location>
        <begin position="59"/>
        <end position="80"/>
    </location>
</feature>
<feature type="transmembrane region" description="Helical" evidence="5">
    <location>
        <begin position="101"/>
        <end position="122"/>
    </location>
</feature>
<evidence type="ECO:0000256" key="1">
    <source>
        <dbReference type="ARBA" id="ARBA00004141"/>
    </source>
</evidence>
<dbReference type="RefSeq" id="WP_171594920.1">
    <property type="nucleotide sequence ID" value="NZ_RZNH01000009.1"/>
</dbReference>
<feature type="transmembrane region" description="Helical" evidence="5">
    <location>
        <begin position="30"/>
        <end position="47"/>
    </location>
</feature>
<evidence type="ECO:0000256" key="3">
    <source>
        <dbReference type="ARBA" id="ARBA00022989"/>
    </source>
</evidence>
<feature type="transmembrane region" description="Helical" evidence="5">
    <location>
        <begin position="166"/>
        <end position="186"/>
    </location>
</feature>
<gene>
    <name evidence="7" type="ORF">ELS83_07425</name>
</gene>
<organism evidence="7 8">
    <name type="scientific">Marinifilum caeruleilacunae</name>
    <dbReference type="NCBI Taxonomy" id="2499076"/>
    <lineage>
        <taxon>Bacteria</taxon>
        <taxon>Pseudomonadati</taxon>
        <taxon>Bacteroidota</taxon>
        <taxon>Bacteroidia</taxon>
        <taxon>Marinilabiliales</taxon>
        <taxon>Marinifilaceae</taxon>
    </lineage>
</organism>
<evidence type="ECO:0000313" key="7">
    <source>
        <dbReference type="EMBL" id="NOU59645.1"/>
    </source>
</evidence>
<comment type="caution">
    <text evidence="7">The sequence shown here is derived from an EMBL/GenBank/DDBJ whole genome shotgun (WGS) entry which is preliminary data.</text>
</comment>
<feature type="transmembrane region" description="Helical" evidence="5">
    <location>
        <begin position="134"/>
        <end position="154"/>
    </location>
</feature>
<name>A0ABX1WUM9_9BACT</name>
<dbReference type="EMBL" id="RZNH01000009">
    <property type="protein sequence ID" value="NOU59645.1"/>
    <property type="molecule type" value="Genomic_DNA"/>
</dbReference>
<protein>
    <recommendedName>
        <fullName evidence="6">Yip1 domain-containing protein</fullName>
    </recommendedName>
</protein>
<comment type="subcellular location">
    <subcellularLocation>
        <location evidence="1">Membrane</location>
        <topology evidence="1">Multi-pass membrane protein</topology>
    </subcellularLocation>
</comment>
<evidence type="ECO:0000256" key="5">
    <source>
        <dbReference type="SAM" id="Phobius"/>
    </source>
</evidence>
<evidence type="ECO:0000313" key="8">
    <source>
        <dbReference type="Proteomes" id="UP000732105"/>
    </source>
</evidence>
<keyword evidence="8" id="KW-1185">Reference proteome</keyword>
<reference evidence="7 8" key="1">
    <citation type="submission" date="2018-12" db="EMBL/GenBank/DDBJ databases">
        <title>Marinifilum JC070 sp. nov., a marine bacterium isolated from Yongle Blue Hole in the South China Sea.</title>
        <authorList>
            <person name="Fu T."/>
        </authorList>
    </citation>
    <scope>NUCLEOTIDE SEQUENCE [LARGE SCALE GENOMIC DNA]</scope>
    <source>
        <strain evidence="7 8">JC070</strain>
    </source>
</reference>
<proteinExistence type="predicted"/>